<feature type="domain" description="PIN" evidence="9">
    <location>
        <begin position="3"/>
        <end position="122"/>
    </location>
</feature>
<dbReference type="InterPro" id="IPR050556">
    <property type="entry name" value="Type_II_TA_system_RNase"/>
</dbReference>
<dbReference type="GO" id="GO:0000287">
    <property type="term" value="F:magnesium ion binding"/>
    <property type="evidence" value="ECO:0007669"/>
    <property type="project" value="UniProtKB-UniRule"/>
</dbReference>
<evidence type="ECO:0000256" key="1">
    <source>
        <dbReference type="ARBA" id="ARBA00001946"/>
    </source>
</evidence>
<dbReference type="Pfam" id="PF01850">
    <property type="entry name" value="PIN"/>
    <property type="match status" value="1"/>
</dbReference>
<evidence type="ECO:0000256" key="2">
    <source>
        <dbReference type="ARBA" id="ARBA00022649"/>
    </source>
</evidence>
<dbReference type="HAMAP" id="MF_00265">
    <property type="entry name" value="VapC_Nob1"/>
    <property type="match status" value="1"/>
</dbReference>
<dbReference type="Gene3D" id="3.40.50.1010">
    <property type="entry name" value="5'-nuclease"/>
    <property type="match status" value="1"/>
</dbReference>
<dbReference type="SUPFAM" id="SSF88723">
    <property type="entry name" value="PIN domain-like"/>
    <property type="match status" value="1"/>
</dbReference>
<feature type="binding site" evidence="8">
    <location>
        <position position="6"/>
    </location>
    <ligand>
        <name>Mg(2+)</name>
        <dbReference type="ChEBI" id="CHEBI:18420"/>
    </ligand>
</feature>
<keyword evidence="5 8" id="KW-0378">Hydrolase</keyword>
<evidence type="ECO:0000313" key="11">
    <source>
        <dbReference type="Proteomes" id="UP001238179"/>
    </source>
</evidence>
<keyword evidence="3 8" id="KW-0540">Nuclease</keyword>
<evidence type="ECO:0000256" key="7">
    <source>
        <dbReference type="ARBA" id="ARBA00038093"/>
    </source>
</evidence>
<gene>
    <name evidence="8 10" type="primary">vapC</name>
    <name evidence="10" type="ORF">METEAL_12420</name>
</gene>
<dbReference type="AlphaFoldDB" id="A0AA48KB15"/>
<evidence type="ECO:0000256" key="3">
    <source>
        <dbReference type="ARBA" id="ARBA00022722"/>
    </source>
</evidence>
<dbReference type="PANTHER" id="PTHR33653:SF1">
    <property type="entry name" value="RIBONUCLEASE VAPC2"/>
    <property type="match status" value="1"/>
</dbReference>
<protein>
    <recommendedName>
        <fullName evidence="8">Ribonuclease VapC</fullName>
        <shortName evidence="8">RNase VapC</shortName>
        <ecNumber evidence="8">3.1.-.-</ecNumber>
    </recommendedName>
    <alternativeName>
        <fullName evidence="8">Toxin VapC</fullName>
    </alternativeName>
</protein>
<evidence type="ECO:0000313" key="10">
    <source>
        <dbReference type="EMBL" id="BDU72068.1"/>
    </source>
</evidence>
<dbReference type="Proteomes" id="UP001238179">
    <property type="component" value="Chromosome"/>
</dbReference>
<keyword evidence="4 8" id="KW-0479">Metal-binding</keyword>
<keyword evidence="8" id="KW-0800">Toxin</keyword>
<comment type="similarity">
    <text evidence="7 8">Belongs to the PINc/VapC protein family.</text>
</comment>
<keyword evidence="6 8" id="KW-0460">Magnesium</keyword>
<dbReference type="KEGG" id="msil:METEAL_12420"/>
<comment type="cofactor">
    <cofactor evidence="1 8">
        <name>Mg(2+)</name>
        <dbReference type="ChEBI" id="CHEBI:18420"/>
    </cofactor>
</comment>
<dbReference type="InterPro" id="IPR022907">
    <property type="entry name" value="VapC_family"/>
</dbReference>
<comment type="function">
    <text evidence="8">Toxic component of a toxin-antitoxin (TA) system. An RNase.</text>
</comment>
<evidence type="ECO:0000256" key="8">
    <source>
        <dbReference type="HAMAP-Rule" id="MF_00265"/>
    </source>
</evidence>
<proteinExistence type="inferred from homology"/>
<evidence type="ECO:0000256" key="4">
    <source>
        <dbReference type="ARBA" id="ARBA00022723"/>
    </source>
</evidence>
<dbReference type="EC" id="3.1.-.-" evidence="8"/>
<dbReference type="EMBL" id="AP027080">
    <property type="protein sequence ID" value="BDU72068.1"/>
    <property type="molecule type" value="Genomic_DNA"/>
</dbReference>
<dbReference type="GO" id="GO:0090729">
    <property type="term" value="F:toxin activity"/>
    <property type="evidence" value="ECO:0007669"/>
    <property type="project" value="UniProtKB-KW"/>
</dbReference>
<dbReference type="RefSeq" id="WP_316414973.1">
    <property type="nucleotide sequence ID" value="NZ_AP027080.1"/>
</dbReference>
<keyword evidence="2 8" id="KW-1277">Toxin-antitoxin system</keyword>
<sequence>MKYILDTDTCIFALKRRPGVLQRLLRESPDDVAVSAMTEAELTFGALKSAAPERALPQVASFLEPLVVLPFDGVAARKHAGIRFAVPSSPIGERDMVTAAIAVASGLVLVTHNTREFARVEGLALEDWAEP</sequence>
<organism evidence="10 11">
    <name type="scientific">Mesoterricola silvestris</name>
    <dbReference type="NCBI Taxonomy" id="2927979"/>
    <lineage>
        <taxon>Bacteria</taxon>
        <taxon>Pseudomonadati</taxon>
        <taxon>Acidobacteriota</taxon>
        <taxon>Holophagae</taxon>
        <taxon>Holophagales</taxon>
        <taxon>Holophagaceae</taxon>
        <taxon>Mesoterricola</taxon>
    </lineage>
</organism>
<evidence type="ECO:0000256" key="6">
    <source>
        <dbReference type="ARBA" id="ARBA00022842"/>
    </source>
</evidence>
<dbReference type="CDD" id="cd09881">
    <property type="entry name" value="PIN_VapC4-5_FitB-like"/>
    <property type="match status" value="1"/>
</dbReference>
<evidence type="ECO:0000259" key="9">
    <source>
        <dbReference type="Pfam" id="PF01850"/>
    </source>
</evidence>
<dbReference type="InterPro" id="IPR029060">
    <property type="entry name" value="PIN-like_dom_sf"/>
</dbReference>
<dbReference type="PANTHER" id="PTHR33653">
    <property type="entry name" value="RIBONUCLEASE VAPC2"/>
    <property type="match status" value="1"/>
</dbReference>
<reference evidence="11" key="1">
    <citation type="journal article" date="2023" name="Int. J. Syst. Evol. Microbiol.">
        <title>Mesoterricola silvestris gen. nov., sp. nov., Mesoterricola sediminis sp. nov., Geothrix oryzae sp. nov., Geothrix edaphica sp. nov., Geothrix rubra sp. nov., and Geothrix limicola sp. nov., six novel members of Acidobacteriota isolated from soils.</title>
        <authorList>
            <person name="Itoh H."/>
            <person name="Sugisawa Y."/>
            <person name="Mise K."/>
            <person name="Xu Z."/>
            <person name="Kuniyasu M."/>
            <person name="Ushijima N."/>
            <person name="Kawano K."/>
            <person name="Kobayashi E."/>
            <person name="Shiratori Y."/>
            <person name="Masuda Y."/>
            <person name="Senoo K."/>
        </authorList>
    </citation>
    <scope>NUCLEOTIDE SEQUENCE [LARGE SCALE GENOMIC DNA]</scope>
    <source>
        <strain evidence="11">W79</strain>
    </source>
</reference>
<name>A0AA48KB15_9BACT</name>
<dbReference type="GO" id="GO:0016787">
    <property type="term" value="F:hydrolase activity"/>
    <property type="evidence" value="ECO:0007669"/>
    <property type="project" value="UniProtKB-KW"/>
</dbReference>
<dbReference type="GO" id="GO:0004540">
    <property type="term" value="F:RNA nuclease activity"/>
    <property type="evidence" value="ECO:0007669"/>
    <property type="project" value="InterPro"/>
</dbReference>
<dbReference type="InterPro" id="IPR002716">
    <property type="entry name" value="PIN_dom"/>
</dbReference>
<accession>A0AA48KB15</accession>
<evidence type="ECO:0000256" key="5">
    <source>
        <dbReference type="ARBA" id="ARBA00022801"/>
    </source>
</evidence>
<feature type="binding site" evidence="8">
    <location>
        <position position="95"/>
    </location>
    <ligand>
        <name>Mg(2+)</name>
        <dbReference type="ChEBI" id="CHEBI:18420"/>
    </ligand>
</feature>
<keyword evidence="11" id="KW-1185">Reference proteome</keyword>